<evidence type="ECO:0000256" key="8">
    <source>
        <dbReference type="SAM" id="MobiDB-lite"/>
    </source>
</evidence>
<dbReference type="InterPro" id="IPR056785">
    <property type="entry name" value="YkcA/B-like_C"/>
</dbReference>
<feature type="transmembrane region" description="Helical" evidence="9">
    <location>
        <begin position="131"/>
        <end position="155"/>
    </location>
</feature>
<evidence type="ECO:0000259" key="11">
    <source>
        <dbReference type="Pfam" id="PF24878"/>
    </source>
</evidence>
<feature type="compositionally biased region" description="Gly residues" evidence="8">
    <location>
        <begin position="522"/>
        <end position="533"/>
    </location>
</feature>
<feature type="region of interest" description="Disordered" evidence="8">
    <location>
        <begin position="516"/>
        <end position="564"/>
    </location>
</feature>
<evidence type="ECO:0000256" key="6">
    <source>
        <dbReference type="ARBA" id="ARBA00022989"/>
    </source>
</evidence>
<keyword evidence="13" id="KW-1185">Reference proteome</keyword>
<feature type="transmembrane region" description="Helical" evidence="9">
    <location>
        <begin position="161"/>
        <end position="184"/>
    </location>
</feature>
<evidence type="ECO:0000256" key="4">
    <source>
        <dbReference type="ARBA" id="ARBA00022679"/>
    </source>
</evidence>
<dbReference type="Pfam" id="PF24878">
    <property type="entry name" value="YkcB_C"/>
    <property type="match status" value="1"/>
</dbReference>
<feature type="transmembrane region" description="Helical" evidence="9">
    <location>
        <begin position="346"/>
        <end position="363"/>
    </location>
</feature>
<dbReference type="OrthoDB" id="5241882at2"/>
<keyword evidence="3" id="KW-0328">Glycosyltransferase</keyword>
<feature type="compositionally biased region" description="Polar residues" evidence="8">
    <location>
        <begin position="1"/>
        <end position="37"/>
    </location>
</feature>
<feature type="domain" description="Putative mannosyltransferase YkcA/B-like C-terminal" evidence="11">
    <location>
        <begin position="575"/>
        <end position="665"/>
    </location>
</feature>
<accession>A0A543HGL5</accession>
<evidence type="ECO:0000256" key="5">
    <source>
        <dbReference type="ARBA" id="ARBA00022692"/>
    </source>
</evidence>
<feature type="transmembrane region" description="Helical" evidence="9">
    <location>
        <begin position="429"/>
        <end position="449"/>
    </location>
</feature>
<evidence type="ECO:0000256" key="9">
    <source>
        <dbReference type="SAM" id="Phobius"/>
    </source>
</evidence>
<dbReference type="Proteomes" id="UP000316747">
    <property type="component" value="Unassembled WGS sequence"/>
</dbReference>
<name>A0A543HGL5_9MICO</name>
<keyword evidence="7 9" id="KW-0472">Membrane</keyword>
<proteinExistence type="predicted"/>
<evidence type="ECO:0000313" key="12">
    <source>
        <dbReference type="EMBL" id="TQM57472.1"/>
    </source>
</evidence>
<keyword evidence="6 9" id="KW-1133">Transmembrane helix</keyword>
<feature type="transmembrane region" description="Helical" evidence="9">
    <location>
        <begin position="401"/>
        <end position="422"/>
    </location>
</feature>
<dbReference type="GO" id="GO:0016763">
    <property type="term" value="F:pentosyltransferase activity"/>
    <property type="evidence" value="ECO:0007669"/>
    <property type="project" value="TreeGrafter"/>
</dbReference>
<keyword evidence="2" id="KW-1003">Cell membrane</keyword>
<dbReference type="Pfam" id="PF13231">
    <property type="entry name" value="PMT_2"/>
    <property type="match status" value="1"/>
</dbReference>
<dbReference type="InterPro" id="IPR050297">
    <property type="entry name" value="LipidA_mod_glycosyltrf_83"/>
</dbReference>
<dbReference type="AlphaFoldDB" id="A0A543HGL5"/>
<feature type="transmembrane region" description="Helical" evidence="9">
    <location>
        <begin position="260"/>
        <end position="281"/>
    </location>
</feature>
<sequence length="687" mass="70519">MDTMTLTSPGDPTSPAAASNTAYPPTQPTSGSASTGSLPPRGGRLHRVWRGADTDPAWARPALMGVLLATLVLYTWNLTASGYANSFYSAAVQAGSESWKAFFFGSSDAANSITVDKPPASLWVMALSVRLLGLNSFAILFPQVLMGVATVGVVYTTVKRHFGAAAGLIAGVALALTPVAALMFTFNNPDALLTLLMALGAWATMKAIEQASPKWMMIVGVFIGLGFLTKTLQVLLVVPFFGLAYLVAAPTTLRKRIIHSLMAVGTMVLSAGWWVAIVELIPASARPYIGGSQTNSFLELTFGYNGLGRLSGDETGSVGGGGGAAGGQWGETGLFRMFSSSVGGQVSWLIPSALILLAAGLWLRGRLPRTDLRRAAYVVWGGWLVVTMLVFSFMAGIFHEYYTVALAPAIAALVGMGAVEVWERRDSAVATVALSAAIAAAATWSFILLSRTTAYGEWLRVSVLALGMAAALLVLGLRWFHPRAVPLVLAAALVAGLAGPAAYTVSTTAQAHSGSIVTAGPAGSGGGPGGMRGGMPPQQQGQTGTTQPGGAPTGGTTGGGMGGLLDASTPSTAVVAALSQDADQFTWVAAAVGSQTAAGLQLGTGLPVMAIGGFNGSDPSPTLAQFQQYVANGKIHYFASGGRGFGNQNGGSSSSSEIASWVEQNFTAVTIDGSTFYDLTQPLSATS</sequence>
<evidence type="ECO:0000259" key="10">
    <source>
        <dbReference type="Pfam" id="PF13231"/>
    </source>
</evidence>
<comment type="caution">
    <text evidence="12">The sequence shown here is derived from an EMBL/GenBank/DDBJ whole genome shotgun (WGS) entry which is preliminary data.</text>
</comment>
<feature type="compositionally biased region" description="Low complexity" evidence="8">
    <location>
        <begin position="534"/>
        <end position="550"/>
    </location>
</feature>
<feature type="transmembrane region" description="Helical" evidence="9">
    <location>
        <begin position="215"/>
        <end position="248"/>
    </location>
</feature>
<evidence type="ECO:0000256" key="1">
    <source>
        <dbReference type="ARBA" id="ARBA00004651"/>
    </source>
</evidence>
<feature type="transmembrane region" description="Helical" evidence="9">
    <location>
        <begin position="461"/>
        <end position="480"/>
    </location>
</feature>
<dbReference type="InterPro" id="IPR038731">
    <property type="entry name" value="RgtA/B/C-like"/>
</dbReference>
<reference evidence="12 13" key="1">
    <citation type="submission" date="2019-06" db="EMBL/GenBank/DDBJ databases">
        <title>Genome sequencing of plant associated microbes to promote plant fitness in Sorghum bicolor and Oryza sativa.</title>
        <authorList>
            <person name="Coleman-Derr D."/>
        </authorList>
    </citation>
    <scope>NUCLEOTIDE SEQUENCE [LARGE SCALE GENOMIC DNA]</scope>
    <source>
        <strain evidence="12 13">KV-663</strain>
    </source>
</reference>
<dbReference type="GO" id="GO:0005886">
    <property type="term" value="C:plasma membrane"/>
    <property type="evidence" value="ECO:0007669"/>
    <property type="project" value="UniProtKB-SubCell"/>
</dbReference>
<feature type="transmembrane region" description="Helical" evidence="9">
    <location>
        <begin position="375"/>
        <end position="395"/>
    </location>
</feature>
<dbReference type="GO" id="GO:0009103">
    <property type="term" value="P:lipopolysaccharide biosynthetic process"/>
    <property type="evidence" value="ECO:0007669"/>
    <property type="project" value="UniProtKB-ARBA"/>
</dbReference>
<dbReference type="GO" id="GO:0010041">
    <property type="term" value="P:response to iron(III) ion"/>
    <property type="evidence" value="ECO:0007669"/>
    <property type="project" value="TreeGrafter"/>
</dbReference>
<feature type="region of interest" description="Disordered" evidence="8">
    <location>
        <begin position="1"/>
        <end position="46"/>
    </location>
</feature>
<keyword evidence="5 9" id="KW-0812">Transmembrane</keyword>
<dbReference type="EMBL" id="VFPM01000004">
    <property type="protein sequence ID" value="TQM57472.1"/>
    <property type="molecule type" value="Genomic_DNA"/>
</dbReference>
<feature type="transmembrane region" description="Helical" evidence="9">
    <location>
        <begin position="487"/>
        <end position="505"/>
    </location>
</feature>
<keyword evidence="4 12" id="KW-0808">Transferase</keyword>
<evidence type="ECO:0000256" key="2">
    <source>
        <dbReference type="ARBA" id="ARBA00022475"/>
    </source>
</evidence>
<feature type="transmembrane region" description="Helical" evidence="9">
    <location>
        <begin position="57"/>
        <end position="76"/>
    </location>
</feature>
<dbReference type="RefSeq" id="WP_141846935.1">
    <property type="nucleotide sequence ID" value="NZ_VFPM01000004.1"/>
</dbReference>
<evidence type="ECO:0000313" key="13">
    <source>
        <dbReference type="Proteomes" id="UP000316747"/>
    </source>
</evidence>
<feature type="compositionally biased region" description="Gly residues" evidence="8">
    <location>
        <begin position="551"/>
        <end position="563"/>
    </location>
</feature>
<evidence type="ECO:0000256" key="7">
    <source>
        <dbReference type="ARBA" id="ARBA00023136"/>
    </source>
</evidence>
<gene>
    <name evidence="12" type="ORF">FBY41_4300</name>
</gene>
<feature type="domain" description="Glycosyltransferase RgtA/B/C/D-like" evidence="10">
    <location>
        <begin position="116"/>
        <end position="270"/>
    </location>
</feature>
<evidence type="ECO:0000256" key="3">
    <source>
        <dbReference type="ARBA" id="ARBA00022676"/>
    </source>
</evidence>
<protein>
    <submittedName>
        <fullName evidence="12">4-amino-4-deoxy-L-arabinose transferase-like glycosyltransferase</fullName>
    </submittedName>
</protein>
<dbReference type="PANTHER" id="PTHR33908">
    <property type="entry name" value="MANNOSYLTRANSFERASE YKCB-RELATED"/>
    <property type="match status" value="1"/>
</dbReference>
<organism evidence="12 13">
    <name type="scientific">Humibacillus xanthopallidus</name>
    <dbReference type="NCBI Taxonomy" id="412689"/>
    <lineage>
        <taxon>Bacteria</taxon>
        <taxon>Bacillati</taxon>
        <taxon>Actinomycetota</taxon>
        <taxon>Actinomycetes</taxon>
        <taxon>Micrococcales</taxon>
        <taxon>Intrasporangiaceae</taxon>
        <taxon>Humibacillus</taxon>
    </lineage>
</organism>
<dbReference type="PANTHER" id="PTHR33908:SF3">
    <property type="entry name" value="UNDECAPRENYL PHOSPHATE-ALPHA-4-AMINO-4-DEOXY-L-ARABINOSE ARABINOSYL TRANSFERASE"/>
    <property type="match status" value="1"/>
</dbReference>
<comment type="subcellular location">
    <subcellularLocation>
        <location evidence="1">Cell membrane</location>
        <topology evidence="1">Multi-pass membrane protein</topology>
    </subcellularLocation>
</comment>